<dbReference type="KEGG" id="spzr:G5C33_03320"/>
<organism evidence="1 2">
    <name type="scientific">Stakelama tenebrarum</name>
    <dbReference type="NCBI Taxonomy" id="2711215"/>
    <lineage>
        <taxon>Bacteria</taxon>
        <taxon>Pseudomonadati</taxon>
        <taxon>Pseudomonadota</taxon>
        <taxon>Alphaproteobacteria</taxon>
        <taxon>Sphingomonadales</taxon>
        <taxon>Sphingomonadaceae</taxon>
        <taxon>Stakelama</taxon>
    </lineage>
</organism>
<dbReference type="AlphaFoldDB" id="A0A6G6Y9Z4"/>
<keyword evidence="2" id="KW-1185">Reference proteome</keyword>
<gene>
    <name evidence="1" type="ORF">G5C33_03320</name>
</gene>
<dbReference type="Pfam" id="PF10387">
    <property type="entry name" value="DUF2442"/>
    <property type="match status" value="1"/>
</dbReference>
<protein>
    <submittedName>
        <fullName evidence="1">DUF2442 domain-containing protein</fullName>
    </submittedName>
</protein>
<proteinExistence type="predicted"/>
<dbReference type="InterPro" id="IPR018841">
    <property type="entry name" value="DUF2442"/>
</dbReference>
<evidence type="ECO:0000313" key="1">
    <source>
        <dbReference type="EMBL" id="QIG81762.1"/>
    </source>
</evidence>
<dbReference type="Gene3D" id="3.30.2020.40">
    <property type="entry name" value="Uncharacterised protein PF10387, DUF2442"/>
    <property type="match status" value="1"/>
</dbReference>
<dbReference type="Proteomes" id="UP000501568">
    <property type="component" value="Chromosome"/>
</dbReference>
<reference evidence="1 2" key="1">
    <citation type="submission" date="2020-02" db="EMBL/GenBank/DDBJ databases">
        <authorList>
            <person name="Zheng R.K."/>
            <person name="Sun C.M."/>
        </authorList>
    </citation>
    <scope>NUCLEOTIDE SEQUENCE [LARGE SCALE GENOMIC DNA]</scope>
    <source>
        <strain evidence="2">zrk23</strain>
    </source>
</reference>
<sequence length="82" mass="8785">MSVSAVSVRFDADQMWVSLDDGRVLGVPLAWFPRLRDASPEVREAVSISPAGLHWEALDEDISIAGLLSGTGDLTQARPHAA</sequence>
<dbReference type="EMBL" id="CP049109">
    <property type="protein sequence ID" value="QIG81762.1"/>
    <property type="molecule type" value="Genomic_DNA"/>
</dbReference>
<name>A0A6G6Y9Z4_9SPHN</name>
<accession>A0A6G6Y9Z4</accession>
<evidence type="ECO:0000313" key="2">
    <source>
        <dbReference type="Proteomes" id="UP000501568"/>
    </source>
</evidence>